<protein>
    <submittedName>
        <fullName evidence="3">Membrane lipoprotein lipid attachment site-containing protein</fullName>
    </submittedName>
</protein>
<dbReference type="Proteomes" id="UP001387364">
    <property type="component" value="Chromosome"/>
</dbReference>
<evidence type="ECO:0000256" key="2">
    <source>
        <dbReference type="SAM" id="SignalP"/>
    </source>
</evidence>
<keyword evidence="3" id="KW-0449">Lipoprotein</keyword>
<evidence type="ECO:0000313" key="3">
    <source>
        <dbReference type="EMBL" id="WXB91849.1"/>
    </source>
</evidence>
<dbReference type="RefSeq" id="WP_338749752.1">
    <property type="nucleotide sequence ID" value="NZ_CP147404.1"/>
</dbReference>
<accession>A0ABZ2N2R2</accession>
<feature type="compositionally biased region" description="Basic and acidic residues" evidence="1">
    <location>
        <begin position="26"/>
        <end position="42"/>
    </location>
</feature>
<feature type="region of interest" description="Disordered" evidence="1">
    <location>
        <begin position="19"/>
        <end position="47"/>
    </location>
</feature>
<proteinExistence type="predicted"/>
<sequence>MKKLIFVLLGALFLAGCGSEDASTSKPEETNKNQNEEVKEEVTLSTAQAGDKVTNEWGTYTIEKVAETNSSHESGPIKFNLNKVLLATFVPNESGASLFDEKKLNVAITLVESENTSEDTVTFDPFSAKVTTNTKGQYEAQSGLNEGDSEHIGNVKQQFTTAYNLKDEDLSKITELNFVFGSPSKDARSIGEDTTVKVSF</sequence>
<name>A0ABZ2N2R2_9BACI</name>
<evidence type="ECO:0000256" key="1">
    <source>
        <dbReference type="SAM" id="MobiDB-lite"/>
    </source>
</evidence>
<gene>
    <name evidence="3" type="ORF">WDJ61_11275</name>
</gene>
<feature type="chain" id="PRO_5047471855" evidence="2">
    <location>
        <begin position="23"/>
        <end position="200"/>
    </location>
</feature>
<keyword evidence="2" id="KW-0732">Signal</keyword>
<keyword evidence="4" id="KW-1185">Reference proteome</keyword>
<evidence type="ECO:0000313" key="4">
    <source>
        <dbReference type="Proteomes" id="UP001387364"/>
    </source>
</evidence>
<reference evidence="3 4" key="1">
    <citation type="submission" date="2024-02" db="EMBL/GenBank/DDBJ databases">
        <title>Seven novel Bacillus-like species.</title>
        <authorList>
            <person name="Liu G."/>
        </authorList>
    </citation>
    <scope>NUCLEOTIDE SEQUENCE [LARGE SCALE GENOMIC DNA]</scope>
    <source>
        <strain evidence="3 4">FJAT-52991</strain>
    </source>
</reference>
<dbReference type="PROSITE" id="PS51257">
    <property type="entry name" value="PROKAR_LIPOPROTEIN"/>
    <property type="match status" value="1"/>
</dbReference>
<feature type="signal peptide" evidence="2">
    <location>
        <begin position="1"/>
        <end position="22"/>
    </location>
</feature>
<dbReference type="EMBL" id="CP147404">
    <property type="protein sequence ID" value="WXB91849.1"/>
    <property type="molecule type" value="Genomic_DNA"/>
</dbReference>
<organism evidence="3 4">
    <name type="scientific">Bacillus kandeliae</name>
    <dbReference type="NCBI Taxonomy" id="3129297"/>
    <lineage>
        <taxon>Bacteria</taxon>
        <taxon>Bacillati</taxon>
        <taxon>Bacillota</taxon>
        <taxon>Bacilli</taxon>
        <taxon>Bacillales</taxon>
        <taxon>Bacillaceae</taxon>
        <taxon>Bacillus</taxon>
    </lineage>
</organism>